<reference evidence="3 4" key="2">
    <citation type="journal article" date="2017" name="Front. Plant Sci.">
        <title>Gene Classification and Mining of Molecular Markers Useful in Red Clover (Trifolium pratense) Breeding.</title>
        <authorList>
            <person name="Istvanek J."/>
            <person name="Dluhosova J."/>
            <person name="Dluhos P."/>
            <person name="Patkova L."/>
            <person name="Nedelnik J."/>
            <person name="Repkova J."/>
        </authorList>
    </citation>
    <scope>NUCLEOTIDE SEQUENCE [LARGE SCALE GENOMIC DNA]</scope>
    <source>
        <strain evidence="4">cv. Tatra</strain>
        <tissue evidence="3">Young leaves</tissue>
    </source>
</reference>
<gene>
    <name evidence="3" type="ORF">L195_g023537</name>
</gene>
<feature type="region of interest" description="Disordered" evidence="1">
    <location>
        <begin position="98"/>
        <end position="129"/>
    </location>
</feature>
<evidence type="ECO:0000313" key="3">
    <source>
        <dbReference type="EMBL" id="PNY00261.1"/>
    </source>
</evidence>
<dbReference type="ExpressionAtlas" id="A0A2K3NB46">
    <property type="expression patterns" value="baseline"/>
</dbReference>
<feature type="compositionally biased region" description="Acidic residues" evidence="1">
    <location>
        <begin position="110"/>
        <end position="122"/>
    </location>
</feature>
<evidence type="ECO:0000256" key="1">
    <source>
        <dbReference type="SAM" id="MobiDB-lite"/>
    </source>
</evidence>
<comment type="caution">
    <text evidence="3">The sequence shown here is derived from an EMBL/GenBank/DDBJ whole genome shotgun (WGS) entry which is preliminary data.</text>
</comment>
<dbReference type="SUPFAM" id="SSF81383">
    <property type="entry name" value="F-box domain"/>
    <property type="match status" value="1"/>
</dbReference>
<protein>
    <submittedName>
        <fullName evidence="3">F-box/kelch-repeat protein at3g06240-like protein</fullName>
    </submittedName>
</protein>
<organism evidence="3 4">
    <name type="scientific">Trifolium pratense</name>
    <name type="common">Red clover</name>
    <dbReference type="NCBI Taxonomy" id="57577"/>
    <lineage>
        <taxon>Eukaryota</taxon>
        <taxon>Viridiplantae</taxon>
        <taxon>Streptophyta</taxon>
        <taxon>Embryophyta</taxon>
        <taxon>Tracheophyta</taxon>
        <taxon>Spermatophyta</taxon>
        <taxon>Magnoliopsida</taxon>
        <taxon>eudicotyledons</taxon>
        <taxon>Gunneridae</taxon>
        <taxon>Pentapetalae</taxon>
        <taxon>rosids</taxon>
        <taxon>fabids</taxon>
        <taxon>Fabales</taxon>
        <taxon>Fabaceae</taxon>
        <taxon>Papilionoideae</taxon>
        <taxon>50 kb inversion clade</taxon>
        <taxon>NPAAA clade</taxon>
        <taxon>Hologalegina</taxon>
        <taxon>IRL clade</taxon>
        <taxon>Trifolieae</taxon>
        <taxon>Trifolium</taxon>
    </lineage>
</organism>
<dbReference type="AlphaFoldDB" id="A0A2K3NB46"/>
<dbReference type="PANTHER" id="PTHR31672:SF13">
    <property type="entry name" value="F-BOX PROTEIN CPR30-LIKE"/>
    <property type="match status" value="1"/>
</dbReference>
<dbReference type="InterPro" id="IPR050796">
    <property type="entry name" value="SCF_F-box_component"/>
</dbReference>
<dbReference type="EMBL" id="ASHM01018709">
    <property type="protein sequence ID" value="PNY00261.1"/>
    <property type="molecule type" value="Genomic_DNA"/>
</dbReference>
<dbReference type="Gene3D" id="1.20.1280.50">
    <property type="match status" value="1"/>
</dbReference>
<dbReference type="PANTHER" id="PTHR31672">
    <property type="entry name" value="BNACNNG10540D PROTEIN"/>
    <property type="match status" value="1"/>
</dbReference>
<evidence type="ECO:0000313" key="4">
    <source>
        <dbReference type="Proteomes" id="UP000236291"/>
    </source>
</evidence>
<dbReference type="SMART" id="SM00256">
    <property type="entry name" value="FBOX"/>
    <property type="match status" value="1"/>
</dbReference>
<proteinExistence type="predicted"/>
<dbReference type="InterPro" id="IPR001810">
    <property type="entry name" value="F-box_dom"/>
</dbReference>
<reference evidence="3 4" key="1">
    <citation type="journal article" date="2014" name="Am. J. Bot.">
        <title>Genome assembly and annotation for red clover (Trifolium pratense; Fabaceae).</title>
        <authorList>
            <person name="Istvanek J."/>
            <person name="Jaros M."/>
            <person name="Krenek A."/>
            <person name="Repkova J."/>
        </authorList>
    </citation>
    <scope>NUCLEOTIDE SEQUENCE [LARGE SCALE GENOMIC DNA]</scope>
    <source>
        <strain evidence="4">cv. Tatra</strain>
        <tissue evidence="3">Young leaves</tissue>
    </source>
</reference>
<accession>A0A2K3NB46</accession>
<dbReference type="Proteomes" id="UP000236291">
    <property type="component" value="Unassembled WGS sequence"/>
</dbReference>
<dbReference type="Pfam" id="PF00646">
    <property type="entry name" value="F-box"/>
    <property type="match status" value="1"/>
</dbReference>
<sequence length="353" mass="40022">MTTTNVEVSNHIPDDIVFSILSKLHLKSLKRFGCVCKSWSLLFDDNCFMTMFRNNLLTTDHPYYDYTSVLIQTRGGGGLHSLSGDNIVELDWPNPFPCPIQEEDNHPPSSEEEEEEDDDEESEGNHPRPVRRFSIVGSVSINGTLCLHNRYSKGELLLWNPTTNEFKFIPSSPFLSAPYYFVWPDSSQLHVGYDRVKDDYKMCTRMECAIGGVKEKSIHIWCHLTLAMNLSLQHSYPRELGIKDSWTKLFIIGPLPCLWIPIGAVPKNKLLFETKDDGLALFDLSNKTIEEIGVLANLRCGLDGLVSWGLVIRNHREVILAACNKTDFVAMPVVAETLGLRWDLQTIMDLNLS</sequence>
<name>A0A2K3NB46_TRIPR</name>
<dbReference type="InterPro" id="IPR036047">
    <property type="entry name" value="F-box-like_dom_sf"/>
</dbReference>
<feature type="domain" description="F-box" evidence="2">
    <location>
        <begin position="12"/>
        <end position="52"/>
    </location>
</feature>
<evidence type="ECO:0000259" key="2">
    <source>
        <dbReference type="SMART" id="SM00256"/>
    </source>
</evidence>